<name>A0ABV0CUJ4_9SPHN</name>
<evidence type="ECO:0000256" key="6">
    <source>
        <dbReference type="ARBA" id="ARBA00023125"/>
    </source>
</evidence>
<dbReference type="Proteomes" id="UP001484535">
    <property type="component" value="Unassembled WGS sequence"/>
</dbReference>
<protein>
    <submittedName>
        <fullName evidence="10">ATP-dependent DNA helicase RecG</fullName>
        <ecNumber evidence="10">3.6.4.12</ecNumber>
    </submittedName>
</protein>
<dbReference type="CDD" id="cd17992">
    <property type="entry name" value="DEXHc_RecG"/>
    <property type="match status" value="1"/>
</dbReference>
<dbReference type="Pfam" id="PF17191">
    <property type="entry name" value="RecG_wedge"/>
    <property type="match status" value="1"/>
</dbReference>
<evidence type="ECO:0000256" key="3">
    <source>
        <dbReference type="ARBA" id="ARBA00022801"/>
    </source>
</evidence>
<keyword evidence="4 10" id="KW-0347">Helicase</keyword>
<dbReference type="SMART" id="SM00487">
    <property type="entry name" value="DEXDc"/>
    <property type="match status" value="1"/>
</dbReference>
<dbReference type="PANTHER" id="PTHR47964:SF1">
    <property type="entry name" value="ATP-DEPENDENT DNA HELICASE HOMOLOG RECG, CHLOROPLASTIC"/>
    <property type="match status" value="1"/>
</dbReference>
<dbReference type="NCBIfam" id="NF008168">
    <property type="entry name" value="PRK10917.2-2"/>
    <property type="match status" value="1"/>
</dbReference>
<dbReference type="PROSITE" id="PS51192">
    <property type="entry name" value="HELICASE_ATP_BIND_1"/>
    <property type="match status" value="1"/>
</dbReference>
<keyword evidence="6" id="KW-0238">DNA-binding</keyword>
<evidence type="ECO:0000256" key="4">
    <source>
        <dbReference type="ARBA" id="ARBA00022806"/>
    </source>
</evidence>
<feature type="domain" description="Helicase C-terminal" evidence="9">
    <location>
        <begin position="451"/>
        <end position="615"/>
    </location>
</feature>
<keyword evidence="7" id="KW-0234">DNA repair</keyword>
<keyword evidence="5" id="KW-0067">ATP-binding</keyword>
<keyword evidence="11" id="KW-1185">Reference proteome</keyword>
<dbReference type="SUPFAM" id="SSF50249">
    <property type="entry name" value="Nucleic acid-binding proteins"/>
    <property type="match status" value="1"/>
</dbReference>
<dbReference type="InterPro" id="IPR014001">
    <property type="entry name" value="Helicase_ATP-bd"/>
</dbReference>
<keyword evidence="1" id="KW-0547">Nucleotide-binding</keyword>
<accession>A0ABV0CUJ4</accession>
<comment type="caution">
    <text evidence="10">The sequence shown here is derived from an EMBL/GenBank/DDBJ whole genome shotgun (WGS) entry which is preliminary data.</text>
</comment>
<gene>
    <name evidence="10" type="primary">recG</name>
    <name evidence="10" type="ORF">ABDJ38_04010</name>
</gene>
<dbReference type="EC" id="3.6.4.12" evidence="10"/>
<evidence type="ECO:0000256" key="2">
    <source>
        <dbReference type="ARBA" id="ARBA00022763"/>
    </source>
</evidence>
<dbReference type="SMART" id="SM00490">
    <property type="entry name" value="HELICc"/>
    <property type="match status" value="1"/>
</dbReference>
<keyword evidence="3 10" id="KW-0378">Hydrolase</keyword>
<dbReference type="InterPro" id="IPR027417">
    <property type="entry name" value="P-loop_NTPase"/>
</dbReference>
<evidence type="ECO:0000256" key="1">
    <source>
        <dbReference type="ARBA" id="ARBA00022741"/>
    </source>
</evidence>
<sequence length="689" mass="75191">MRPEELNPLFAEIDSLDGIGPKLKKPLERLGLERVRDVLYHLPERFVARRSVADLDEALVGEQIVVALTPTEHRAPRNPGRGPYRVLAADAKGNICALTYFGRASYNAKKQLPVGEKRWVAGRLDQYGDMLQIVHPDHVTEDSAGAMGRLIEPIYRLAEGLTQPRIGAMVEQALARMPELAEWIEPGLLSRQGWPEWAEALKLAHAGEAAKARDRLAYDELFANALALMLVRQSNKARKGQSLQGDGTLRDKLALPFPLTGAQKRSIAEITGDMAQASPMLRLLQGDVGAGKTVVALEAMLAAVEAGAQAALLAPTEILVRQHFETLRKMAAPTGVTIELLTGRDKGRAREGILMGLVDGSVQILVGTHAIFQPTVSYRNLGLVVIDEQHRFGVSQRLMLTQKGRVTPHTLAMTATPIPRTLVLAQYGEMDVSRLDEMPPGRQPIDTRVVALDRMADVVEGVARHISSGQQAYWVCPMVRDSETASDDLAAAEARFAALKERFGEDVVLVHGQLAPEQKDAAMARFAAGEAKLLVATTVIEVGVDVPSSTLMVIEQAERFGLAQLHQLRGRVGRGSEKSVCLLLRSSELSEVGKQRLALMRESQDGFYLAEQDLELRGGGELLGTRQSGEDGFSIASLEQVQKYGEMANDDARLLVERDGGLDGPRGQAARTLLYLLERDWGVQMLRGG</sequence>
<evidence type="ECO:0000256" key="7">
    <source>
        <dbReference type="ARBA" id="ARBA00023204"/>
    </source>
</evidence>
<reference evidence="10 11" key="1">
    <citation type="submission" date="2024-05" db="EMBL/GenBank/DDBJ databases">
        <authorList>
            <person name="Park S."/>
        </authorList>
    </citation>
    <scope>NUCLEOTIDE SEQUENCE [LARGE SCALE GENOMIC DNA]</scope>
    <source>
        <strain evidence="10 11">DGU5</strain>
    </source>
</reference>
<dbReference type="InterPro" id="IPR033454">
    <property type="entry name" value="RecG_wedge"/>
</dbReference>
<dbReference type="Gene3D" id="3.40.50.300">
    <property type="entry name" value="P-loop containing nucleotide triphosphate hydrolases"/>
    <property type="match status" value="2"/>
</dbReference>
<dbReference type="InterPro" id="IPR047112">
    <property type="entry name" value="RecG/Mfd"/>
</dbReference>
<organism evidence="10 11">
    <name type="scientific">Aurantiacibacter flavus</name>
    <dbReference type="NCBI Taxonomy" id="3145232"/>
    <lineage>
        <taxon>Bacteria</taxon>
        <taxon>Pseudomonadati</taxon>
        <taxon>Pseudomonadota</taxon>
        <taxon>Alphaproteobacteria</taxon>
        <taxon>Sphingomonadales</taxon>
        <taxon>Erythrobacteraceae</taxon>
        <taxon>Aurantiacibacter</taxon>
    </lineage>
</organism>
<evidence type="ECO:0000313" key="11">
    <source>
        <dbReference type="Proteomes" id="UP001484535"/>
    </source>
</evidence>
<dbReference type="NCBIfam" id="NF008164">
    <property type="entry name" value="PRK10917.1-2"/>
    <property type="match status" value="1"/>
</dbReference>
<dbReference type="SUPFAM" id="SSF52540">
    <property type="entry name" value="P-loop containing nucleoside triphosphate hydrolases"/>
    <property type="match status" value="2"/>
</dbReference>
<evidence type="ECO:0000313" key="10">
    <source>
        <dbReference type="EMBL" id="MEN7536331.1"/>
    </source>
</evidence>
<dbReference type="GO" id="GO:0016787">
    <property type="term" value="F:hydrolase activity"/>
    <property type="evidence" value="ECO:0007669"/>
    <property type="project" value="UniProtKB-KW"/>
</dbReference>
<feature type="domain" description="Helicase ATP-binding" evidence="8">
    <location>
        <begin position="273"/>
        <end position="435"/>
    </location>
</feature>
<evidence type="ECO:0000259" key="8">
    <source>
        <dbReference type="PROSITE" id="PS51192"/>
    </source>
</evidence>
<dbReference type="InterPro" id="IPR011545">
    <property type="entry name" value="DEAD/DEAH_box_helicase_dom"/>
</dbReference>
<dbReference type="Pfam" id="PF00270">
    <property type="entry name" value="DEAD"/>
    <property type="match status" value="1"/>
</dbReference>
<evidence type="ECO:0000259" key="9">
    <source>
        <dbReference type="PROSITE" id="PS51194"/>
    </source>
</evidence>
<dbReference type="GO" id="GO:0003678">
    <property type="term" value="F:DNA helicase activity"/>
    <property type="evidence" value="ECO:0007669"/>
    <property type="project" value="UniProtKB-EC"/>
</dbReference>
<dbReference type="CDD" id="cd04488">
    <property type="entry name" value="RecG_wedge_OBF"/>
    <property type="match status" value="1"/>
</dbReference>
<dbReference type="EMBL" id="JBDLBR010000001">
    <property type="protein sequence ID" value="MEN7536331.1"/>
    <property type="molecule type" value="Genomic_DNA"/>
</dbReference>
<dbReference type="InterPro" id="IPR001650">
    <property type="entry name" value="Helicase_C-like"/>
</dbReference>
<dbReference type="PANTHER" id="PTHR47964">
    <property type="entry name" value="ATP-DEPENDENT DNA HELICASE HOMOLOG RECG, CHLOROPLASTIC"/>
    <property type="match status" value="1"/>
</dbReference>
<dbReference type="InterPro" id="IPR012340">
    <property type="entry name" value="NA-bd_OB-fold"/>
</dbReference>
<evidence type="ECO:0000256" key="5">
    <source>
        <dbReference type="ARBA" id="ARBA00022840"/>
    </source>
</evidence>
<proteinExistence type="predicted"/>
<dbReference type="PROSITE" id="PS51194">
    <property type="entry name" value="HELICASE_CTER"/>
    <property type="match status" value="1"/>
</dbReference>
<dbReference type="Pfam" id="PF00271">
    <property type="entry name" value="Helicase_C"/>
    <property type="match status" value="1"/>
</dbReference>
<keyword evidence="2" id="KW-0227">DNA damage</keyword>
<dbReference type="RefSeq" id="WP_346783768.1">
    <property type="nucleotide sequence ID" value="NZ_JBDLBR010000001.1"/>
</dbReference>